<sequence length="605" mass="70235">MKRLQKTFSRDLQNTLSLLGQSDLGNPITSYQQFTHHSNSAKKSPIQIITTVSQSQNSSKPKSKPKTKTKTKQNSPKNSLSKRRTPIKKHKMNSVDQLSLNSILENPISPSDLNIKKMFTLFHLERVYRQKKFEKMFYLWYKKLTRKLLKMRLDQQKSQSMIQSFSIVHINTPEISNQNTQTEFSSDIFNFSDDDDVQDFPNIVNNLSDTQLIHKIKTGSSIYRSEIDDDYNDNSIVTQHKENLGNVNYKKNEDRDTNLIENCFLSWKAERVSNDVVNQSCNLVSNIIEKSMSSEDSHESSENADKYINISISSDHSETNEVSCQLYKQNGDNNSIENLNNFNFTDSSGSNENLYEDEFNSTTHFNMNSFPQVNQSTISKNSTNHLKLNSSIQQQASSTNSIKKNDLISINDNNEYDNSWSRSNNHNLELNSKFDNQMSRKERNRPPPVDLEAKALPPTNFEYRPQEIIKTKPESELKRYLRNIITESFFESVKSAQKRNDVLLPKIIVPPNVQKPWQFTNEYCELIVDVVTEITQTTNLINYTTEDFVDFLSNFFEKSHNQRNKTIFSELESMYQKKYDDFLLNYSIDIADSLLQDQIDYIFGI</sequence>
<proteinExistence type="predicted"/>
<evidence type="ECO:0000313" key="3">
    <source>
        <dbReference type="Proteomes" id="UP001470230"/>
    </source>
</evidence>
<comment type="caution">
    <text evidence="2">The sequence shown here is derived from an EMBL/GenBank/DDBJ whole genome shotgun (WGS) entry which is preliminary data.</text>
</comment>
<dbReference type="Proteomes" id="UP001470230">
    <property type="component" value="Unassembled WGS sequence"/>
</dbReference>
<organism evidence="2 3">
    <name type="scientific">Tritrichomonas musculus</name>
    <dbReference type="NCBI Taxonomy" id="1915356"/>
    <lineage>
        <taxon>Eukaryota</taxon>
        <taxon>Metamonada</taxon>
        <taxon>Parabasalia</taxon>
        <taxon>Tritrichomonadida</taxon>
        <taxon>Tritrichomonadidae</taxon>
        <taxon>Tritrichomonas</taxon>
    </lineage>
</organism>
<evidence type="ECO:0008006" key="4">
    <source>
        <dbReference type="Google" id="ProtNLM"/>
    </source>
</evidence>
<feature type="region of interest" description="Disordered" evidence="1">
    <location>
        <begin position="51"/>
        <end position="92"/>
    </location>
</feature>
<feature type="compositionally biased region" description="Basic residues" evidence="1">
    <location>
        <begin position="80"/>
        <end position="92"/>
    </location>
</feature>
<evidence type="ECO:0000256" key="1">
    <source>
        <dbReference type="SAM" id="MobiDB-lite"/>
    </source>
</evidence>
<name>A0ABR2HWB8_9EUKA</name>
<accession>A0ABR2HWB8</accession>
<dbReference type="EMBL" id="JAPFFF010000021">
    <property type="protein sequence ID" value="KAK8853942.1"/>
    <property type="molecule type" value="Genomic_DNA"/>
</dbReference>
<feature type="compositionally biased region" description="Basic residues" evidence="1">
    <location>
        <begin position="61"/>
        <end position="71"/>
    </location>
</feature>
<gene>
    <name evidence="2" type="ORF">M9Y10_016490</name>
</gene>
<protein>
    <recommendedName>
        <fullName evidence="4">DUF4378 domain-containing protein</fullName>
    </recommendedName>
</protein>
<keyword evidence="3" id="KW-1185">Reference proteome</keyword>
<reference evidence="2 3" key="1">
    <citation type="submission" date="2024-04" db="EMBL/GenBank/DDBJ databases">
        <title>Tritrichomonas musculus Genome.</title>
        <authorList>
            <person name="Alves-Ferreira E."/>
            <person name="Grigg M."/>
            <person name="Lorenzi H."/>
            <person name="Galac M."/>
        </authorList>
    </citation>
    <scope>NUCLEOTIDE SEQUENCE [LARGE SCALE GENOMIC DNA]</scope>
    <source>
        <strain evidence="2 3">EAF2021</strain>
    </source>
</reference>
<evidence type="ECO:0000313" key="2">
    <source>
        <dbReference type="EMBL" id="KAK8853942.1"/>
    </source>
</evidence>